<evidence type="ECO:0000313" key="3">
    <source>
        <dbReference type="Proteomes" id="UP000275232"/>
    </source>
</evidence>
<evidence type="ECO:0000256" key="1">
    <source>
        <dbReference type="SAM" id="MobiDB-lite"/>
    </source>
</evidence>
<dbReference type="AlphaFoldDB" id="A0A3N5CYC8"/>
<evidence type="ECO:0000313" key="2">
    <source>
        <dbReference type="EMBL" id="RPF71669.1"/>
    </source>
</evidence>
<dbReference type="EMBL" id="RPFZ01000001">
    <property type="protein sequence ID" value="RPF71669.1"/>
    <property type="molecule type" value="Genomic_DNA"/>
</dbReference>
<protein>
    <recommendedName>
        <fullName evidence="4">CHAT domain-containing protein</fullName>
    </recommendedName>
</protein>
<keyword evidence="3" id="KW-1185">Reference proteome</keyword>
<reference evidence="2 3" key="1">
    <citation type="submission" date="2018-11" db="EMBL/GenBank/DDBJ databases">
        <title>Erythrobacter spongiae sp. nov., isolated from a marine sponge.</title>
        <authorList>
            <person name="Zhuang L."/>
            <person name="Luo L."/>
        </authorList>
    </citation>
    <scope>NUCLEOTIDE SEQUENCE [LARGE SCALE GENOMIC DNA]</scope>
    <source>
        <strain evidence="2 3">HN-E23</strain>
    </source>
</reference>
<proteinExistence type="predicted"/>
<gene>
    <name evidence="2" type="ORF">EG799_08595</name>
</gene>
<evidence type="ECO:0008006" key="4">
    <source>
        <dbReference type="Google" id="ProtNLM"/>
    </source>
</evidence>
<organism evidence="2 3">
    <name type="scientific">Aurantiacibacter spongiae</name>
    <dbReference type="NCBI Taxonomy" id="2488860"/>
    <lineage>
        <taxon>Bacteria</taxon>
        <taxon>Pseudomonadati</taxon>
        <taxon>Pseudomonadota</taxon>
        <taxon>Alphaproteobacteria</taxon>
        <taxon>Sphingomonadales</taxon>
        <taxon>Erythrobacteraceae</taxon>
        <taxon>Aurantiacibacter</taxon>
    </lineage>
</organism>
<feature type="region of interest" description="Disordered" evidence="1">
    <location>
        <begin position="196"/>
        <end position="215"/>
    </location>
</feature>
<sequence>MLDGVYILETLSPEDFFERRLDGHAANEILRILGTKTEYRVAFTRKLAERAIREAARRKFKIFHFSSHGSNTGVTLTNGKRLTWDKFVELIAPVAGADHALVMATCGGGDRELTKSLTKAGVIFGWVFGSTADTVHFSDSCLAWSILYNRLYDHGFEPAALKTTLKAINAAVVGEFVYRRWDGKRYLHFPTTKAGAAKIPSGSHKVPRASGTDHG</sequence>
<name>A0A3N5CYC8_9SPHN</name>
<comment type="caution">
    <text evidence="2">The sequence shown here is derived from an EMBL/GenBank/DDBJ whole genome shotgun (WGS) entry which is preliminary data.</text>
</comment>
<dbReference type="Proteomes" id="UP000275232">
    <property type="component" value="Unassembled WGS sequence"/>
</dbReference>
<accession>A0A3N5CYC8</accession>